<keyword evidence="9 16" id="KW-0418">Kinase</keyword>
<dbReference type="GO" id="GO:0005524">
    <property type="term" value="F:ATP binding"/>
    <property type="evidence" value="ECO:0007669"/>
    <property type="project" value="UniProtKB-KW"/>
</dbReference>
<keyword evidence="11 14" id="KW-1133">Transmembrane helix</keyword>
<organism evidence="16 17">
    <name type="scientific">Solihabitans fulvus</name>
    <dbReference type="NCBI Taxonomy" id="1892852"/>
    <lineage>
        <taxon>Bacteria</taxon>
        <taxon>Bacillati</taxon>
        <taxon>Actinomycetota</taxon>
        <taxon>Actinomycetes</taxon>
        <taxon>Pseudonocardiales</taxon>
        <taxon>Pseudonocardiaceae</taxon>
        <taxon>Solihabitans</taxon>
    </lineage>
</organism>
<dbReference type="SUPFAM" id="SSF55874">
    <property type="entry name" value="ATPase domain of HSP90 chaperone/DNA topoisomerase II/histidine kinase"/>
    <property type="match status" value="1"/>
</dbReference>
<evidence type="ECO:0000256" key="10">
    <source>
        <dbReference type="ARBA" id="ARBA00022840"/>
    </source>
</evidence>
<evidence type="ECO:0000256" key="1">
    <source>
        <dbReference type="ARBA" id="ARBA00000085"/>
    </source>
</evidence>
<dbReference type="Gene3D" id="3.30.450.20">
    <property type="entry name" value="PAS domain"/>
    <property type="match status" value="2"/>
</dbReference>
<keyword evidence="7 14" id="KW-0812">Transmembrane</keyword>
<evidence type="ECO:0000313" key="16">
    <source>
        <dbReference type="EMBL" id="KAA2258892.1"/>
    </source>
</evidence>
<dbReference type="InterPro" id="IPR035965">
    <property type="entry name" value="PAS-like_dom_sf"/>
</dbReference>
<accession>A0A5B2X7N1</accession>
<comment type="catalytic activity">
    <reaction evidence="1">
        <text>ATP + protein L-histidine = ADP + protein N-phospho-L-histidine.</text>
        <dbReference type="EC" id="2.7.13.3"/>
    </reaction>
</comment>
<reference evidence="16 17" key="2">
    <citation type="submission" date="2019-09" db="EMBL/GenBank/DDBJ databases">
        <authorList>
            <person name="Jin C."/>
        </authorList>
    </citation>
    <scope>NUCLEOTIDE SEQUENCE [LARGE SCALE GENOMIC DNA]</scope>
    <source>
        <strain evidence="16 17">AN110305</strain>
    </source>
</reference>
<keyword evidence="13 14" id="KW-0472">Membrane</keyword>
<keyword evidence="8" id="KW-0547">Nucleotide-binding</keyword>
<evidence type="ECO:0000256" key="14">
    <source>
        <dbReference type="SAM" id="Phobius"/>
    </source>
</evidence>
<dbReference type="SUPFAM" id="SSF103190">
    <property type="entry name" value="Sensory domain-like"/>
    <property type="match status" value="1"/>
</dbReference>
<dbReference type="Pfam" id="PF14689">
    <property type="entry name" value="SPOB_a"/>
    <property type="match status" value="1"/>
</dbReference>
<dbReference type="GO" id="GO:0000155">
    <property type="term" value="F:phosphorelay sensor kinase activity"/>
    <property type="evidence" value="ECO:0007669"/>
    <property type="project" value="InterPro"/>
</dbReference>
<dbReference type="Pfam" id="PF13188">
    <property type="entry name" value="PAS_8"/>
    <property type="match status" value="1"/>
</dbReference>
<sequence>MRFARQVLLLQIGVVTLVVGVGFALVGWLLDRDLELQFGQRALSVARTVAADVEVGDAVARDDPDHLVPVRAERVRQATRALFVVVTDQAGIRLAHPSPDQIGQRVSTDPSGALAGNEVVSVEEGTLGLSARGKVPLRDHTGAIVGEVSVGFDAEDINTSLLHLLGLAGLYVGPALLLGVAGSALLTRLLKRRTLGLEPHELAGLMQEREAVLHGIGEGVLAVDTGGRVTVCNQEAIRLLGTRIQPGTSAEDLDLPPRLHATLTTSGRVDNLITVAGERVLVVNRREVRRDGRDLGGVLTLRDRTDLETLTRELDSVRGLTDALRAQRHEFANRLHTLSGLLQTNHHQEAVDYLQALASGPIAPLGAGGEALRDPYLLAFLAAKTAAAQEKGVALLVGEGSWVPGRVVAPVEVTTVLGNLVDNALEAARLGGRRPAEVEVELLADATTLHLTVADTGDGVPRRLQDAIWAEGVSTRDGADRGLGLALARQAARGLGGEVRLAENGEPEHGAVFVARLPEVLDGDR</sequence>
<dbReference type="Pfam" id="PF02518">
    <property type="entry name" value="HATPase_c"/>
    <property type="match status" value="1"/>
</dbReference>
<dbReference type="InterPro" id="IPR033463">
    <property type="entry name" value="sCache_3"/>
</dbReference>
<dbReference type="PANTHER" id="PTHR43547:SF10">
    <property type="entry name" value="SENSOR HISTIDINE KINASE DCUS"/>
    <property type="match status" value="1"/>
</dbReference>
<dbReference type="AlphaFoldDB" id="A0A5B2X7N1"/>
<proteinExistence type="predicted"/>
<dbReference type="SUPFAM" id="SSF55890">
    <property type="entry name" value="Sporulation response regulatory protein Spo0B"/>
    <property type="match status" value="1"/>
</dbReference>
<dbReference type="InterPro" id="IPR039506">
    <property type="entry name" value="SPOB_a"/>
</dbReference>
<feature type="transmembrane region" description="Helical" evidence="14">
    <location>
        <begin position="7"/>
        <end position="30"/>
    </location>
</feature>
<dbReference type="PANTHER" id="PTHR43547">
    <property type="entry name" value="TWO-COMPONENT HISTIDINE KINASE"/>
    <property type="match status" value="1"/>
</dbReference>
<dbReference type="Pfam" id="PF17203">
    <property type="entry name" value="sCache_3_2"/>
    <property type="match status" value="1"/>
</dbReference>
<comment type="subcellular location">
    <subcellularLocation>
        <location evidence="2">Cell membrane</location>
        <topology evidence="2">Multi-pass membrane protein</topology>
    </subcellularLocation>
</comment>
<dbReference type="InterPro" id="IPR004358">
    <property type="entry name" value="Sig_transdc_His_kin-like_C"/>
</dbReference>
<keyword evidence="10" id="KW-0067">ATP-binding</keyword>
<dbReference type="GO" id="GO:0005886">
    <property type="term" value="C:plasma membrane"/>
    <property type="evidence" value="ECO:0007669"/>
    <property type="project" value="UniProtKB-SubCell"/>
</dbReference>
<dbReference type="InterPro" id="IPR029151">
    <property type="entry name" value="Sensor-like_sf"/>
</dbReference>
<comment type="caution">
    <text evidence="16">The sequence shown here is derived from an EMBL/GenBank/DDBJ whole genome shotgun (WGS) entry which is preliminary data.</text>
</comment>
<dbReference type="SUPFAM" id="SSF55785">
    <property type="entry name" value="PYP-like sensor domain (PAS domain)"/>
    <property type="match status" value="1"/>
</dbReference>
<evidence type="ECO:0000256" key="6">
    <source>
        <dbReference type="ARBA" id="ARBA00022679"/>
    </source>
</evidence>
<evidence type="ECO:0000256" key="11">
    <source>
        <dbReference type="ARBA" id="ARBA00022989"/>
    </source>
</evidence>
<evidence type="ECO:0000256" key="13">
    <source>
        <dbReference type="ARBA" id="ARBA00023136"/>
    </source>
</evidence>
<reference evidence="16 17" key="1">
    <citation type="submission" date="2019-09" db="EMBL/GenBank/DDBJ databases">
        <title>Goodfellowia gen. nov., a new genus of the Pseudonocardineae related to Actinoalloteichus, containing Goodfellowia coeruleoviolacea gen. nov., comb. nov. gen. nov., comb. nov.</title>
        <authorList>
            <person name="Labeda D."/>
        </authorList>
    </citation>
    <scope>NUCLEOTIDE SEQUENCE [LARGE SCALE GENOMIC DNA]</scope>
    <source>
        <strain evidence="16 17">AN110305</strain>
    </source>
</reference>
<evidence type="ECO:0000256" key="4">
    <source>
        <dbReference type="ARBA" id="ARBA00022475"/>
    </source>
</evidence>
<dbReference type="InterPro" id="IPR016120">
    <property type="entry name" value="Sig_transdc_His_kin_SpoOB"/>
</dbReference>
<keyword evidence="17" id="KW-1185">Reference proteome</keyword>
<keyword evidence="12" id="KW-0902">Two-component regulatory system</keyword>
<dbReference type="SMART" id="SM00387">
    <property type="entry name" value="HATPase_c"/>
    <property type="match status" value="1"/>
</dbReference>
<dbReference type="PRINTS" id="PR00344">
    <property type="entry name" value="BCTRLSENSOR"/>
</dbReference>
<dbReference type="OrthoDB" id="9792686at2"/>
<dbReference type="EC" id="2.7.13.3" evidence="3"/>
<dbReference type="EMBL" id="VUOB01000041">
    <property type="protein sequence ID" value="KAA2258892.1"/>
    <property type="molecule type" value="Genomic_DNA"/>
</dbReference>
<evidence type="ECO:0000256" key="12">
    <source>
        <dbReference type="ARBA" id="ARBA00023012"/>
    </source>
</evidence>
<gene>
    <name evidence="16" type="ORF">F0L68_23450</name>
</gene>
<evidence type="ECO:0000259" key="15">
    <source>
        <dbReference type="PROSITE" id="PS50109"/>
    </source>
</evidence>
<evidence type="ECO:0000256" key="5">
    <source>
        <dbReference type="ARBA" id="ARBA00022553"/>
    </source>
</evidence>
<keyword evidence="5" id="KW-0597">Phosphoprotein</keyword>
<dbReference type="Gene3D" id="1.10.287.130">
    <property type="match status" value="1"/>
</dbReference>
<dbReference type="InterPro" id="IPR000014">
    <property type="entry name" value="PAS"/>
</dbReference>
<feature type="domain" description="Histidine kinase" evidence="15">
    <location>
        <begin position="410"/>
        <end position="521"/>
    </location>
</feature>
<evidence type="ECO:0000256" key="8">
    <source>
        <dbReference type="ARBA" id="ARBA00022741"/>
    </source>
</evidence>
<keyword evidence="4" id="KW-1003">Cell membrane</keyword>
<evidence type="ECO:0000256" key="2">
    <source>
        <dbReference type="ARBA" id="ARBA00004651"/>
    </source>
</evidence>
<evidence type="ECO:0000256" key="7">
    <source>
        <dbReference type="ARBA" id="ARBA00022692"/>
    </source>
</evidence>
<name>A0A5B2X7N1_9PSEU</name>
<evidence type="ECO:0000313" key="17">
    <source>
        <dbReference type="Proteomes" id="UP000323454"/>
    </source>
</evidence>
<dbReference type="PROSITE" id="PS50109">
    <property type="entry name" value="HIS_KIN"/>
    <property type="match status" value="1"/>
</dbReference>
<evidence type="ECO:0000256" key="3">
    <source>
        <dbReference type="ARBA" id="ARBA00012438"/>
    </source>
</evidence>
<dbReference type="InterPro" id="IPR036890">
    <property type="entry name" value="HATPase_C_sf"/>
</dbReference>
<dbReference type="Proteomes" id="UP000323454">
    <property type="component" value="Unassembled WGS sequence"/>
</dbReference>
<evidence type="ECO:0000256" key="9">
    <source>
        <dbReference type="ARBA" id="ARBA00022777"/>
    </source>
</evidence>
<dbReference type="InterPro" id="IPR005467">
    <property type="entry name" value="His_kinase_dom"/>
</dbReference>
<dbReference type="Gene3D" id="3.30.565.10">
    <property type="entry name" value="Histidine kinase-like ATPase, C-terminal domain"/>
    <property type="match status" value="1"/>
</dbReference>
<keyword evidence="6" id="KW-0808">Transferase</keyword>
<protein>
    <recommendedName>
        <fullName evidence="3">histidine kinase</fullName>
        <ecNumber evidence="3">2.7.13.3</ecNumber>
    </recommendedName>
</protein>
<dbReference type="InterPro" id="IPR003594">
    <property type="entry name" value="HATPase_dom"/>
</dbReference>